<keyword evidence="5 8" id="KW-0472">Membrane</keyword>
<keyword evidence="11" id="KW-1185">Reference proteome</keyword>
<feature type="compositionally biased region" description="Basic and acidic residues" evidence="7">
    <location>
        <begin position="545"/>
        <end position="556"/>
    </location>
</feature>
<feature type="region of interest" description="Disordered" evidence="7">
    <location>
        <begin position="545"/>
        <end position="600"/>
    </location>
</feature>
<dbReference type="Gene3D" id="1.20.1250.20">
    <property type="entry name" value="MFS general substrate transporter like domains"/>
    <property type="match status" value="1"/>
</dbReference>
<dbReference type="PANTHER" id="PTHR23502:SF51">
    <property type="entry name" value="QUINIDINE RESISTANCE PROTEIN 1-RELATED"/>
    <property type="match status" value="1"/>
</dbReference>
<feature type="transmembrane region" description="Helical" evidence="8">
    <location>
        <begin position="87"/>
        <end position="112"/>
    </location>
</feature>
<feature type="compositionally biased region" description="Basic and acidic residues" evidence="7">
    <location>
        <begin position="583"/>
        <end position="600"/>
    </location>
</feature>
<evidence type="ECO:0000256" key="8">
    <source>
        <dbReference type="SAM" id="Phobius"/>
    </source>
</evidence>
<feature type="transmembrane region" description="Helical" evidence="8">
    <location>
        <begin position="244"/>
        <end position="264"/>
    </location>
</feature>
<proteinExistence type="inferred from homology"/>
<comment type="subcellular location">
    <subcellularLocation>
        <location evidence="1">Membrane</location>
        <topology evidence="1">Multi-pass membrane protein</topology>
    </subcellularLocation>
</comment>
<evidence type="ECO:0000256" key="6">
    <source>
        <dbReference type="ARBA" id="ARBA00038347"/>
    </source>
</evidence>
<keyword evidence="2" id="KW-0813">Transport</keyword>
<evidence type="ECO:0000256" key="2">
    <source>
        <dbReference type="ARBA" id="ARBA00022448"/>
    </source>
</evidence>
<feature type="transmembrane region" description="Helical" evidence="8">
    <location>
        <begin position="213"/>
        <end position="238"/>
    </location>
</feature>
<evidence type="ECO:0000259" key="9">
    <source>
        <dbReference type="PROSITE" id="PS50850"/>
    </source>
</evidence>
<accession>A0A1E4TR48</accession>
<feature type="transmembrane region" description="Helical" evidence="8">
    <location>
        <begin position="447"/>
        <end position="475"/>
    </location>
</feature>
<feature type="transmembrane region" description="Helical" evidence="8">
    <location>
        <begin position="512"/>
        <end position="532"/>
    </location>
</feature>
<dbReference type="InterPro" id="IPR020846">
    <property type="entry name" value="MFS_dom"/>
</dbReference>
<dbReference type="EMBL" id="KV454016">
    <property type="protein sequence ID" value="ODV94209.1"/>
    <property type="molecule type" value="Genomic_DNA"/>
</dbReference>
<organism evidence="10 11">
    <name type="scientific">Pachysolen tannophilus NRRL Y-2460</name>
    <dbReference type="NCBI Taxonomy" id="669874"/>
    <lineage>
        <taxon>Eukaryota</taxon>
        <taxon>Fungi</taxon>
        <taxon>Dikarya</taxon>
        <taxon>Ascomycota</taxon>
        <taxon>Saccharomycotina</taxon>
        <taxon>Pichiomycetes</taxon>
        <taxon>Pachysolenaceae</taxon>
        <taxon>Pachysolen</taxon>
    </lineage>
</organism>
<evidence type="ECO:0000313" key="11">
    <source>
        <dbReference type="Proteomes" id="UP000094236"/>
    </source>
</evidence>
<evidence type="ECO:0000256" key="4">
    <source>
        <dbReference type="ARBA" id="ARBA00022989"/>
    </source>
</evidence>
<feature type="transmembrane region" description="Helical" evidence="8">
    <location>
        <begin position="322"/>
        <end position="344"/>
    </location>
</feature>
<keyword evidence="3 8" id="KW-0812">Transmembrane</keyword>
<keyword evidence="4 8" id="KW-1133">Transmembrane helix</keyword>
<sequence>MDSGSGNGSGSDSDSSGDLSDNEENNNNNNDYQVQNIVTDFGNDIVRTRSDNASVQQSIANTYDSNNTANQRWAKVPYSALTGKEKAFIVTLCSCIGLWSSIAMPIYFPILTVLQKKFDVSSELINISVVCYLIFQGLGPTFSSNLADTLGRRPVIIMSLSVYIAANIGLAVSDAYWLILVLRCVQAAGIAPVIAINSGVVGDITQKHERGSYIGIMGGVTLVGQGFGALIGAVIAQSSFGWRGIFWFLAISAGVMLICAIIFLPETKRTMVGNVTVKPKRFVNRAPILKLPYFQKQFYANQQYESLEKSVTKFDAIATFKIIILPEVFCSLFPAALIFTSWTMGLTTLTSVLADDYGYETLDIGLFYLPCGVATLVGSLTCGKILDFFYRREKKAFRLKQQQNKIPKDRKLNIIKARLNLFIYPSSLCAASLLVFGWTIYAHTNVSAIIISTFFMAFACMFPMTMCTTVLVDLFPERSATSTSAVNLLRCWTGAVFVAALSKMIARMTTGGCYTFMAALCMLGNILIYLVVHRGETWIENRKKRERARASEKEQQQQEQQQQQQEQEQQQQQQEQEQQQEMRAQEEERKVEDALTHSDH</sequence>
<dbReference type="STRING" id="669874.A0A1E4TR48"/>
<evidence type="ECO:0000313" key="10">
    <source>
        <dbReference type="EMBL" id="ODV94209.1"/>
    </source>
</evidence>
<dbReference type="InterPro" id="IPR011701">
    <property type="entry name" value="MFS"/>
</dbReference>
<feature type="region of interest" description="Disordered" evidence="7">
    <location>
        <begin position="1"/>
        <end position="32"/>
    </location>
</feature>
<evidence type="ECO:0000256" key="5">
    <source>
        <dbReference type="ARBA" id="ARBA00023136"/>
    </source>
</evidence>
<dbReference type="Pfam" id="PF07690">
    <property type="entry name" value="MFS_1"/>
    <property type="match status" value="1"/>
</dbReference>
<feature type="transmembrane region" description="Helical" evidence="8">
    <location>
        <begin position="178"/>
        <end position="201"/>
    </location>
</feature>
<feature type="compositionally biased region" description="Low complexity" evidence="7">
    <location>
        <begin position="10"/>
        <end position="31"/>
    </location>
</feature>
<feature type="transmembrane region" description="Helical" evidence="8">
    <location>
        <begin position="421"/>
        <end position="441"/>
    </location>
</feature>
<gene>
    <name evidence="10" type="ORF">PACTADRAFT_45248</name>
</gene>
<name>A0A1E4TR48_PACTA</name>
<evidence type="ECO:0000256" key="1">
    <source>
        <dbReference type="ARBA" id="ARBA00004141"/>
    </source>
</evidence>
<feature type="transmembrane region" description="Helical" evidence="8">
    <location>
        <begin position="155"/>
        <end position="172"/>
    </location>
</feature>
<dbReference type="GO" id="GO:0005886">
    <property type="term" value="C:plasma membrane"/>
    <property type="evidence" value="ECO:0007669"/>
    <property type="project" value="TreeGrafter"/>
</dbReference>
<feature type="transmembrane region" description="Helical" evidence="8">
    <location>
        <begin position="487"/>
        <end position="506"/>
    </location>
</feature>
<protein>
    <recommendedName>
        <fullName evidence="9">Major facilitator superfamily (MFS) profile domain-containing protein</fullName>
    </recommendedName>
</protein>
<dbReference type="CDD" id="cd17323">
    <property type="entry name" value="MFS_Tpo1_MDR_like"/>
    <property type="match status" value="1"/>
</dbReference>
<dbReference type="SUPFAM" id="SSF103473">
    <property type="entry name" value="MFS general substrate transporter"/>
    <property type="match status" value="1"/>
</dbReference>
<dbReference type="PROSITE" id="PS50850">
    <property type="entry name" value="MFS"/>
    <property type="match status" value="1"/>
</dbReference>
<feature type="transmembrane region" description="Helical" evidence="8">
    <location>
        <begin position="364"/>
        <end position="390"/>
    </location>
</feature>
<dbReference type="AlphaFoldDB" id="A0A1E4TR48"/>
<comment type="similarity">
    <text evidence="6">Belongs to the major facilitator superfamily. CAR1 family.</text>
</comment>
<dbReference type="Proteomes" id="UP000094236">
    <property type="component" value="Unassembled WGS sequence"/>
</dbReference>
<dbReference type="GO" id="GO:0022857">
    <property type="term" value="F:transmembrane transporter activity"/>
    <property type="evidence" value="ECO:0007669"/>
    <property type="project" value="InterPro"/>
</dbReference>
<feature type="transmembrane region" description="Helical" evidence="8">
    <location>
        <begin position="124"/>
        <end position="143"/>
    </location>
</feature>
<dbReference type="PANTHER" id="PTHR23502">
    <property type="entry name" value="MAJOR FACILITATOR SUPERFAMILY"/>
    <property type="match status" value="1"/>
</dbReference>
<feature type="compositionally biased region" description="Low complexity" evidence="7">
    <location>
        <begin position="557"/>
        <end position="581"/>
    </location>
</feature>
<reference evidence="11" key="1">
    <citation type="submission" date="2016-05" db="EMBL/GenBank/DDBJ databases">
        <title>Comparative genomics of biotechnologically important yeasts.</title>
        <authorList>
            <consortium name="DOE Joint Genome Institute"/>
            <person name="Riley R."/>
            <person name="Haridas S."/>
            <person name="Wolfe K.H."/>
            <person name="Lopes M.R."/>
            <person name="Hittinger C.T."/>
            <person name="Goker M."/>
            <person name="Salamov A."/>
            <person name="Wisecaver J."/>
            <person name="Long T.M."/>
            <person name="Aerts A.L."/>
            <person name="Barry K."/>
            <person name="Choi C."/>
            <person name="Clum A."/>
            <person name="Coughlan A.Y."/>
            <person name="Deshpande S."/>
            <person name="Douglass A.P."/>
            <person name="Hanson S.J."/>
            <person name="Klenk H.-P."/>
            <person name="Labutti K."/>
            <person name="Lapidus A."/>
            <person name="Lindquist E."/>
            <person name="Lipzen A."/>
            <person name="Meier-Kolthoff J.P."/>
            <person name="Ohm R.A."/>
            <person name="Otillar R.P."/>
            <person name="Pangilinan J."/>
            <person name="Peng Y."/>
            <person name="Rokas A."/>
            <person name="Rosa C.A."/>
            <person name="Scheuner C."/>
            <person name="Sibirny A.A."/>
            <person name="Slot J.C."/>
            <person name="Stielow J.B."/>
            <person name="Sun H."/>
            <person name="Kurtzman C.P."/>
            <person name="Blackwell M."/>
            <person name="Grigoriev I.V."/>
            <person name="Jeffries T.W."/>
        </authorList>
    </citation>
    <scope>NUCLEOTIDE SEQUENCE [LARGE SCALE GENOMIC DNA]</scope>
    <source>
        <strain evidence="11">NRRL Y-2460</strain>
    </source>
</reference>
<evidence type="ECO:0000256" key="3">
    <source>
        <dbReference type="ARBA" id="ARBA00022692"/>
    </source>
</evidence>
<evidence type="ECO:0000256" key="7">
    <source>
        <dbReference type="SAM" id="MobiDB-lite"/>
    </source>
</evidence>
<dbReference type="OrthoDB" id="440553at2759"/>
<dbReference type="InterPro" id="IPR036259">
    <property type="entry name" value="MFS_trans_sf"/>
</dbReference>
<feature type="domain" description="Major facilitator superfamily (MFS) profile" evidence="9">
    <location>
        <begin position="89"/>
        <end position="536"/>
    </location>
</feature>